<sequence length="50" mass="5792">MQCTEGGDKHMHTHARTPPHTHKHRRCGAIVLAYLYPTLYNATCRYKDLP</sequence>
<reference evidence="2" key="2">
    <citation type="journal article" date="2015" name="Fish Shellfish Immunol.">
        <title>Early steps in the European eel (Anguilla anguilla)-Vibrio vulnificus interaction in the gills: Role of the RtxA13 toxin.</title>
        <authorList>
            <person name="Callol A."/>
            <person name="Pajuelo D."/>
            <person name="Ebbesson L."/>
            <person name="Teles M."/>
            <person name="MacKenzie S."/>
            <person name="Amaro C."/>
        </authorList>
    </citation>
    <scope>NUCLEOTIDE SEQUENCE</scope>
</reference>
<feature type="compositionally biased region" description="Basic and acidic residues" evidence="1">
    <location>
        <begin position="1"/>
        <end position="10"/>
    </location>
</feature>
<evidence type="ECO:0000313" key="2">
    <source>
        <dbReference type="EMBL" id="JAH33666.1"/>
    </source>
</evidence>
<dbReference type="AlphaFoldDB" id="A0A0E9RWY8"/>
<name>A0A0E9RWY8_ANGAN</name>
<organism evidence="2">
    <name type="scientific">Anguilla anguilla</name>
    <name type="common">European freshwater eel</name>
    <name type="synonym">Muraena anguilla</name>
    <dbReference type="NCBI Taxonomy" id="7936"/>
    <lineage>
        <taxon>Eukaryota</taxon>
        <taxon>Metazoa</taxon>
        <taxon>Chordata</taxon>
        <taxon>Craniata</taxon>
        <taxon>Vertebrata</taxon>
        <taxon>Euteleostomi</taxon>
        <taxon>Actinopterygii</taxon>
        <taxon>Neopterygii</taxon>
        <taxon>Teleostei</taxon>
        <taxon>Anguilliformes</taxon>
        <taxon>Anguillidae</taxon>
        <taxon>Anguilla</taxon>
    </lineage>
</organism>
<dbReference type="EMBL" id="GBXM01074911">
    <property type="protein sequence ID" value="JAH33666.1"/>
    <property type="molecule type" value="Transcribed_RNA"/>
</dbReference>
<feature type="region of interest" description="Disordered" evidence="1">
    <location>
        <begin position="1"/>
        <end position="22"/>
    </location>
</feature>
<protein>
    <submittedName>
        <fullName evidence="2">Uncharacterized protein</fullName>
    </submittedName>
</protein>
<accession>A0A0E9RWY8</accession>
<evidence type="ECO:0000256" key="1">
    <source>
        <dbReference type="SAM" id="MobiDB-lite"/>
    </source>
</evidence>
<reference evidence="2" key="1">
    <citation type="submission" date="2014-11" db="EMBL/GenBank/DDBJ databases">
        <authorList>
            <person name="Amaro Gonzalez C."/>
        </authorList>
    </citation>
    <scope>NUCLEOTIDE SEQUENCE</scope>
</reference>
<feature type="compositionally biased region" description="Basic residues" evidence="1">
    <location>
        <begin position="11"/>
        <end position="22"/>
    </location>
</feature>
<proteinExistence type="predicted"/>